<feature type="domain" description="Fe/B12 periplasmic-binding" evidence="7">
    <location>
        <begin position="53"/>
        <end position="314"/>
    </location>
</feature>
<dbReference type="HOGENOM" id="CLU_038034_0_1_9"/>
<evidence type="ECO:0000313" key="9">
    <source>
        <dbReference type="Proteomes" id="UP000006094"/>
    </source>
</evidence>
<comment type="similarity">
    <text evidence="2">Belongs to the bacterial solute-binding protein 8 family.</text>
</comment>
<keyword evidence="5" id="KW-0175">Coiled coil</keyword>
<keyword evidence="4" id="KW-0732">Signal</keyword>
<reference evidence="8 9" key="1">
    <citation type="journal article" date="2012" name="PLoS ONE">
        <title>The purine-utilizing bacterium Clostridium acidurici 9a: a genome-guided metabolic reconsideration.</title>
        <authorList>
            <person name="Hartwich K."/>
            <person name="Poehlein A."/>
            <person name="Daniel R."/>
        </authorList>
    </citation>
    <scope>NUCLEOTIDE SEQUENCE [LARGE SCALE GENOMIC DNA]</scope>
    <source>
        <strain evidence="9">ATCC 7906 / DSM 604 / BCRC 14475 / CIP 104303 / KCTC 5404 / NCIMB 10678 / 9a</strain>
    </source>
</reference>
<dbReference type="Pfam" id="PF01497">
    <property type="entry name" value="Peripla_BP_2"/>
    <property type="match status" value="1"/>
</dbReference>
<evidence type="ECO:0000256" key="3">
    <source>
        <dbReference type="ARBA" id="ARBA00022448"/>
    </source>
</evidence>
<proteinExistence type="inferred from homology"/>
<protein>
    <submittedName>
        <fullName evidence="8">Periplasmic binding protein</fullName>
    </submittedName>
</protein>
<dbReference type="GO" id="GO:0030288">
    <property type="term" value="C:outer membrane-bounded periplasmic space"/>
    <property type="evidence" value="ECO:0007669"/>
    <property type="project" value="TreeGrafter"/>
</dbReference>
<dbReference type="KEGG" id="cad:Curi_c04010"/>
<evidence type="ECO:0000256" key="6">
    <source>
        <dbReference type="SAM" id="MobiDB-lite"/>
    </source>
</evidence>
<dbReference type="AlphaFoldDB" id="K0AYJ8"/>
<accession>K0AYJ8</accession>
<evidence type="ECO:0000256" key="1">
    <source>
        <dbReference type="ARBA" id="ARBA00004196"/>
    </source>
</evidence>
<dbReference type="PATRIC" id="fig|1128398.3.peg.417"/>
<dbReference type="STRING" id="1128398.Curi_c04010"/>
<dbReference type="PANTHER" id="PTHR30532">
    <property type="entry name" value="IRON III DICITRATE-BINDING PERIPLASMIC PROTEIN"/>
    <property type="match status" value="1"/>
</dbReference>
<name>K0AYJ8_GOTA9</name>
<dbReference type="eggNOG" id="COG0614">
    <property type="taxonomic scope" value="Bacteria"/>
</dbReference>
<dbReference type="SUPFAM" id="SSF53807">
    <property type="entry name" value="Helical backbone' metal receptor"/>
    <property type="match status" value="1"/>
</dbReference>
<evidence type="ECO:0000313" key="8">
    <source>
        <dbReference type="EMBL" id="AFS77476.1"/>
    </source>
</evidence>
<evidence type="ECO:0000256" key="4">
    <source>
        <dbReference type="ARBA" id="ARBA00022729"/>
    </source>
</evidence>
<dbReference type="InterPro" id="IPR002491">
    <property type="entry name" value="ABC_transptr_periplasmic_BD"/>
</dbReference>
<comment type="subcellular location">
    <subcellularLocation>
        <location evidence="1">Cell envelope</location>
    </subcellularLocation>
</comment>
<sequence>MIIGLVGCGKQDKEDSQKSQNNMTGEEKSIDKGQIKTRTVRDAFGEVEIPVKAERIVAPYLEDYLVALGKEPVVQWYTQTWGKQDYLNLDVPLFDINGDIEVLLDSNPDLIILEGEPDAEKYEKYSKIAPTYWLPKDVNQNMSKTIQTIGDILGVPEKAKEVLKSYEEKAAKAKEELKKTVGNETVAVIRVNIGDKSLALFSSEKGFIGSTMYNDLGLTPHQMVKDVKDYHSVLSLEIIPQLDADHIFIFPSNGDWSSPENKEAIKSVEEGKLWQNLPAVKNGHVYKVDRSHWQTTAIKAKSMQIDDVLKELTK</sequence>
<dbReference type="EMBL" id="CP003326">
    <property type="protein sequence ID" value="AFS77476.1"/>
    <property type="molecule type" value="Genomic_DNA"/>
</dbReference>
<keyword evidence="9" id="KW-1185">Reference proteome</keyword>
<organism evidence="8 9">
    <name type="scientific">Gottschalkia acidurici (strain ATCC 7906 / DSM 604 / BCRC 14475 / CIP 104303 / KCTC 5404 / NCIMB 10678 / 9a)</name>
    <name type="common">Clostridium acidurici</name>
    <dbReference type="NCBI Taxonomy" id="1128398"/>
    <lineage>
        <taxon>Bacteria</taxon>
        <taxon>Bacillati</taxon>
        <taxon>Bacillota</taxon>
        <taxon>Tissierellia</taxon>
        <taxon>Tissierellales</taxon>
        <taxon>Gottschalkiaceae</taxon>
        <taxon>Gottschalkia</taxon>
    </lineage>
</organism>
<dbReference type="Proteomes" id="UP000006094">
    <property type="component" value="Chromosome"/>
</dbReference>
<dbReference type="InterPro" id="IPR051313">
    <property type="entry name" value="Bact_iron-sidero_bind"/>
</dbReference>
<feature type="region of interest" description="Disordered" evidence="6">
    <location>
        <begin position="1"/>
        <end position="32"/>
    </location>
</feature>
<feature type="coiled-coil region" evidence="5">
    <location>
        <begin position="156"/>
        <end position="183"/>
    </location>
</feature>
<dbReference type="PANTHER" id="PTHR30532:SF29">
    <property type="entry name" value="FE(3+) DICITRATE-BINDING PERIPLASMIC PROTEIN"/>
    <property type="match status" value="1"/>
</dbReference>
<dbReference type="Gene3D" id="3.40.50.1980">
    <property type="entry name" value="Nitrogenase molybdenum iron protein domain"/>
    <property type="match status" value="2"/>
</dbReference>
<dbReference type="PROSITE" id="PS50983">
    <property type="entry name" value="FE_B12_PBP"/>
    <property type="match status" value="1"/>
</dbReference>
<evidence type="ECO:0000256" key="5">
    <source>
        <dbReference type="SAM" id="Coils"/>
    </source>
</evidence>
<gene>
    <name evidence="8" type="ordered locus">Curi_c04010</name>
</gene>
<evidence type="ECO:0000259" key="7">
    <source>
        <dbReference type="PROSITE" id="PS50983"/>
    </source>
</evidence>
<evidence type="ECO:0000256" key="2">
    <source>
        <dbReference type="ARBA" id="ARBA00008814"/>
    </source>
</evidence>
<dbReference type="GO" id="GO:1901678">
    <property type="term" value="P:iron coordination entity transport"/>
    <property type="evidence" value="ECO:0007669"/>
    <property type="project" value="UniProtKB-ARBA"/>
</dbReference>
<keyword evidence="3" id="KW-0813">Transport</keyword>